<dbReference type="Proteomes" id="UP001217089">
    <property type="component" value="Unassembled WGS sequence"/>
</dbReference>
<evidence type="ECO:0000313" key="2">
    <source>
        <dbReference type="Proteomes" id="UP001217089"/>
    </source>
</evidence>
<evidence type="ECO:0000313" key="1">
    <source>
        <dbReference type="EMBL" id="KAJ8301298.1"/>
    </source>
</evidence>
<keyword evidence="2" id="KW-1185">Reference proteome</keyword>
<dbReference type="Gene3D" id="1.10.510.10">
    <property type="entry name" value="Transferase(Phosphotransferase) domain 1"/>
    <property type="match status" value="1"/>
</dbReference>
<protein>
    <submittedName>
        <fullName evidence="1">Uncharacterized protein</fullName>
    </submittedName>
</protein>
<dbReference type="EMBL" id="JARBDR010000918">
    <property type="protein sequence ID" value="KAJ8301298.1"/>
    <property type="molecule type" value="Genomic_DNA"/>
</dbReference>
<proteinExistence type="predicted"/>
<organism evidence="1 2">
    <name type="scientific">Tegillarca granosa</name>
    <name type="common">Malaysian cockle</name>
    <name type="synonym">Anadara granosa</name>
    <dbReference type="NCBI Taxonomy" id="220873"/>
    <lineage>
        <taxon>Eukaryota</taxon>
        <taxon>Metazoa</taxon>
        <taxon>Spiralia</taxon>
        <taxon>Lophotrochozoa</taxon>
        <taxon>Mollusca</taxon>
        <taxon>Bivalvia</taxon>
        <taxon>Autobranchia</taxon>
        <taxon>Pteriomorphia</taxon>
        <taxon>Arcoida</taxon>
        <taxon>Arcoidea</taxon>
        <taxon>Arcidae</taxon>
        <taxon>Tegillarca</taxon>
    </lineage>
</organism>
<accession>A0ABQ9E7F1</accession>
<sequence length="59" mass="6914">MVQKHRVLEHPGAKAITFCGSPYYMSPEMFQCKPYDSKESKMFQNKICYSKVTKLLYAM</sequence>
<gene>
    <name evidence="1" type="ORF">KUTeg_020285</name>
</gene>
<reference evidence="1 2" key="1">
    <citation type="submission" date="2022-12" db="EMBL/GenBank/DDBJ databases">
        <title>Chromosome-level genome of Tegillarca granosa.</title>
        <authorList>
            <person name="Kim J."/>
        </authorList>
    </citation>
    <scope>NUCLEOTIDE SEQUENCE [LARGE SCALE GENOMIC DNA]</scope>
    <source>
        <strain evidence="1">Teg-2019</strain>
        <tissue evidence="1">Adductor muscle</tissue>
    </source>
</reference>
<dbReference type="InterPro" id="IPR011009">
    <property type="entry name" value="Kinase-like_dom_sf"/>
</dbReference>
<comment type="caution">
    <text evidence="1">The sequence shown here is derived from an EMBL/GenBank/DDBJ whole genome shotgun (WGS) entry which is preliminary data.</text>
</comment>
<dbReference type="SUPFAM" id="SSF56112">
    <property type="entry name" value="Protein kinase-like (PK-like)"/>
    <property type="match status" value="1"/>
</dbReference>
<name>A0ABQ9E7F1_TEGGR</name>